<feature type="compositionally biased region" description="Acidic residues" evidence="16">
    <location>
        <begin position="525"/>
        <end position="535"/>
    </location>
</feature>
<accession>A0A915JM85</accession>
<comment type="similarity">
    <text evidence="4">In the N-terminal section; belongs to the AAA ATPase family.</text>
</comment>
<dbReference type="InterPro" id="IPR037219">
    <property type="entry name" value="Peptidase_M41-like"/>
</dbReference>
<sequence length="535" mass="59883">MHVEWSGLLALSRFVACSNDREDDKENEQERRESLHKNENNMRTHTLFCMRSLGWRHTLYWVSVERRANLALDSLRKAKFRVVDSTTYQINENLKIKFSDVVGLKEAKIEIKEFVDYLKVPEKFTVRQLPKGALLLGPPGCGKTLLAKAVASEANVPFLATNGTEFVEMIGGLGAARVRDLFKEAKRRAPCMIYIDEIDAIGRRRSGESGEGAQVGNSEHEHTLNQLLVEMDGMDSSKGVVVLASTNRADILDKALLRRGRFDRHIDIDLPTLAEREEIFDYYLRKVKLAKEPSSYSKILAKLTPGFSGPEKRSSTVSPEEKEVVAYHECGHALVGWLLKHTNALLKVTIVPRTSTALGFAQYDPQDKKLYSQDDLSDRMCMALAGRAAENVVFNRITTGADNDLKKVTKIAYDQVKHYGMSPAVGPLSFARPPGEEEYAFDKPFSKSLGNLIDKEASALVMTAYRRAEQILKANRDKLDLLAKSLLKKETLTYDEVCQLIGPPPHGAKKTTELIDLELPRPIEDEGASTDSNDV</sequence>
<dbReference type="InterPro" id="IPR003959">
    <property type="entry name" value="ATPase_AAA_core"/>
</dbReference>
<comment type="subcellular location">
    <subcellularLocation>
        <location evidence="2">Membrane</location>
        <topology evidence="2">Multi-pass membrane protein</topology>
    </subcellularLocation>
    <subcellularLocation>
        <location evidence="3">Mitochondrion</location>
    </subcellularLocation>
</comment>
<dbReference type="Proteomes" id="UP000887565">
    <property type="component" value="Unplaced"/>
</dbReference>
<dbReference type="GO" id="GO:0016887">
    <property type="term" value="F:ATP hydrolysis activity"/>
    <property type="evidence" value="ECO:0007669"/>
    <property type="project" value="InterPro"/>
</dbReference>
<dbReference type="CDD" id="cd19501">
    <property type="entry name" value="RecA-like_FtsH"/>
    <property type="match status" value="1"/>
</dbReference>
<keyword evidence="7" id="KW-0479">Metal-binding</keyword>
<dbReference type="InterPro" id="IPR050928">
    <property type="entry name" value="ATP-dep_Zn_Metalloprotease"/>
</dbReference>
<feature type="domain" description="AAA+ ATPase" evidence="17">
    <location>
        <begin position="129"/>
        <end position="272"/>
    </location>
</feature>
<dbReference type="GO" id="GO:0005745">
    <property type="term" value="C:m-AAA complex"/>
    <property type="evidence" value="ECO:0007669"/>
    <property type="project" value="TreeGrafter"/>
</dbReference>
<name>A0A915JM85_ROMCU</name>
<dbReference type="Gene3D" id="3.40.50.300">
    <property type="entry name" value="P-loop containing nucleotide triphosphate hydrolases"/>
    <property type="match status" value="1"/>
</dbReference>
<dbReference type="SMART" id="SM00382">
    <property type="entry name" value="AAA"/>
    <property type="match status" value="1"/>
</dbReference>
<dbReference type="InterPro" id="IPR027417">
    <property type="entry name" value="P-loop_NTPase"/>
</dbReference>
<reference evidence="19" key="1">
    <citation type="submission" date="2022-11" db="UniProtKB">
        <authorList>
            <consortium name="WormBaseParasite"/>
        </authorList>
    </citation>
    <scope>IDENTIFICATION</scope>
</reference>
<evidence type="ECO:0000256" key="9">
    <source>
        <dbReference type="ARBA" id="ARBA00022801"/>
    </source>
</evidence>
<evidence type="ECO:0000256" key="14">
    <source>
        <dbReference type="ARBA" id="ARBA00023049"/>
    </source>
</evidence>
<evidence type="ECO:0000313" key="18">
    <source>
        <dbReference type="Proteomes" id="UP000887565"/>
    </source>
</evidence>
<dbReference type="Pfam" id="PF00004">
    <property type="entry name" value="AAA"/>
    <property type="match status" value="1"/>
</dbReference>
<dbReference type="PANTHER" id="PTHR43655:SF8">
    <property type="entry name" value="PARAPLEGIN"/>
    <property type="match status" value="1"/>
</dbReference>
<dbReference type="SUPFAM" id="SSF140990">
    <property type="entry name" value="FtsH protease domain-like"/>
    <property type="match status" value="1"/>
</dbReference>
<protein>
    <submittedName>
        <fullName evidence="19">AAA+ ATPase domain-containing protein</fullName>
    </submittedName>
</protein>
<evidence type="ECO:0000256" key="5">
    <source>
        <dbReference type="ARBA" id="ARBA00022670"/>
    </source>
</evidence>
<evidence type="ECO:0000256" key="1">
    <source>
        <dbReference type="ARBA" id="ARBA00001947"/>
    </source>
</evidence>
<evidence type="ECO:0000256" key="13">
    <source>
        <dbReference type="ARBA" id="ARBA00022989"/>
    </source>
</evidence>
<keyword evidence="14" id="KW-0482">Metalloprotease</keyword>
<feature type="compositionally biased region" description="Basic and acidic residues" evidence="16">
    <location>
        <begin position="510"/>
        <end position="524"/>
    </location>
</feature>
<evidence type="ECO:0000256" key="6">
    <source>
        <dbReference type="ARBA" id="ARBA00022692"/>
    </source>
</evidence>
<organism evidence="18 19">
    <name type="scientific">Romanomermis culicivorax</name>
    <name type="common">Nematode worm</name>
    <dbReference type="NCBI Taxonomy" id="13658"/>
    <lineage>
        <taxon>Eukaryota</taxon>
        <taxon>Metazoa</taxon>
        <taxon>Ecdysozoa</taxon>
        <taxon>Nematoda</taxon>
        <taxon>Enoplea</taxon>
        <taxon>Dorylaimia</taxon>
        <taxon>Mermithida</taxon>
        <taxon>Mermithoidea</taxon>
        <taxon>Mermithidae</taxon>
        <taxon>Romanomermis</taxon>
    </lineage>
</organism>
<dbReference type="OMA" id="KPASTGC"/>
<keyword evidence="5" id="KW-0645">Protease</keyword>
<keyword evidence="10" id="KW-0862">Zinc</keyword>
<dbReference type="GO" id="GO:0046872">
    <property type="term" value="F:metal ion binding"/>
    <property type="evidence" value="ECO:0007669"/>
    <property type="project" value="UniProtKB-KW"/>
</dbReference>
<dbReference type="WBParaSite" id="nRc.2.0.1.t27319-RA">
    <property type="protein sequence ID" value="nRc.2.0.1.t27319-RA"/>
    <property type="gene ID" value="nRc.2.0.1.g27319"/>
</dbReference>
<dbReference type="InterPro" id="IPR000642">
    <property type="entry name" value="Peptidase_M41"/>
</dbReference>
<keyword evidence="13" id="KW-1133">Transmembrane helix</keyword>
<evidence type="ECO:0000256" key="4">
    <source>
        <dbReference type="ARBA" id="ARBA00010550"/>
    </source>
</evidence>
<keyword evidence="12" id="KW-0809">Transit peptide</keyword>
<dbReference type="FunFam" id="3.40.50.300:FF:000277">
    <property type="entry name" value="ATP-dependent zinc metalloprotease FtsH"/>
    <property type="match status" value="1"/>
</dbReference>
<evidence type="ECO:0000259" key="17">
    <source>
        <dbReference type="SMART" id="SM00382"/>
    </source>
</evidence>
<feature type="region of interest" description="Disordered" evidence="16">
    <location>
        <begin position="505"/>
        <end position="535"/>
    </location>
</feature>
<dbReference type="Gene3D" id="1.10.8.60">
    <property type="match status" value="1"/>
</dbReference>
<evidence type="ECO:0000256" key="3">
    <source>
        <dbReference type="ARBA" id="ARBA00004173"/>
    </source>
</evidence>
<keyword evidence="15" id="KW-0472">Membrane</keyword>
<dbReference type="SUPFAM" id="SSF52540">
    <property type="entry name" value="P-loop containing nucleoside triphosphate hydrolases"/>
    <property type="match status" value="1"/>
</dbReference>
<dbReference type="Gene3D" id="1.20.58.760">
    <property type="entry name" value="Peptidase M41"/>
    <property type="match status" value="1"/>
</dbReference>
<dbReference type="GO" id="GO:0034982">
    <property type="term" value="P:mitochondrial protein processing"/>
    <property type="evidence" value="ECO:0007669"/>
    <property type="project" value="TreeGrafter"/>
</dbReference>
<dbReference type="AlphaFoldDB" id="A0A915JM85"/>
<dbReference type="GO" id="GO:0004222">
    <property type="term" value="F:metalloendopeptidase activity"/>
    <property type="evidence" value="ECO:0007669"/>
    <property type="project" value="InterPro"/>
</dbReference>
<dbReference type="GO" id="GO:0004176">
    <property type="term" value="F:ATP-dependent peptidase activity"/>
    <property type="evidence" value="ECO:0007669"/>
    <property type="project" value="InterPro"/>
</dbReference>
<evidence type="ECO:0000256" key="2">
    <source>
        <dbReference type="ARBA" id="ARBA00004141"/>
    </source>
</evidence>
<dbReference type="PANTHER" id="PTHR43655">
    <property type="entry name" value="ATP-DEPENDENT PROTEASE"/>
    <property type="match status" value="1"/>
</dbReference>
<evidence type="ECO:0000256" key="7">
    <source>
        <dbReference type="ARBA" id="ARBA00022723"/>
    </source>
</evidence>
<keyword evidence="8" id="KW-0547">Nucleotide-binding</keyword>
<proteinExistence type="inferred from homology"/>
<evidence type="ECO:0000256" key="12">
    <source>
        <dbReference type="ARBA" id="ARBA00022946"/>
    </source>
</evidence>
<comment type="cofactor">
    <cofactor evidence="1">
        <name>Zn(2+)</name>
        <dbReference type="ChEBI" id="CHEBI:29105"/>
    </cofactor>
</comment>
<evidence type="ECO:0000256" key="15">
    <source>
        <dbReference type="ARBA" id="ARBA00023136"/>
    </source>
</evidence>
<evidence type="ECO:0000256" key="11">
    <source>
        <dbReference type="ARBA" id="ARBA00022840"/>
    </source>
</evidence>
<dbReference type="GO" id="GO:0005524">
    <property type="term" value="F:ATP binding"/>
    <property type="evidence" value="ECO:0007669"/>
    <property type="project" value="UniProtKB-KW"/>
</dbReference>
<keyword evidence="9" id="KW-0378">Hydrolase</keyword>
<evidence type="ECO:0000313" key="19">
    <source>
        <dbReference type="WBParaSite" id="nRc.2.0.1.t27319-RA"/>
    </source>
</evidence>
<keyword evidence="6" id="KW-0812">Transmembrane</keyword>
<keyword evidence="11" id="KW-0067">ATP-binding</keyword>
<keyword evidence="18" id="KW-1185">Reference proteome</keyword>
<evidence type="ECO:0000256" key="16">
    <source>
        <dbReference type="SAM" id="MobiDB-lite"/>
    </source>
</evidence>
<evidence type="ECO:0000256" key="8">
    <source>
        <dbReference type="ARBA" id="ARBA00022741"/>
    </source>
</evidence>
<dbReference type="Pfam" id="PF01434">
    <property type="entry name" value="Peptidase_M41"/>
    <property type="match status" value="1"/>
</dbReference>
<evidence type="ECO:0000256" key="10">
    <source>
        <dbReference type="ARBA" id="ARBA00022833"/>
    </source>
</evidence>
<dbReference type="FunFam" id="1.20.58.760:FF:000003">
    <property type="entry name" value="AFG3-like AAA ATPase 2"/>
    <property type="match status" value="1"/>
</dbReference>
<dbReference type="InterPro" id="IPR003593">
    <property type="entry name" value="AAA+_ATPase"/>
</dbReference>